<organism evidence="1 2">
    <name type="scientific">Alginatibacterium sediminis</name>
    <dbReference type="NCBI Taxonomy" id="2164068"/>
    <lineage>
        <taxon>Bacteria</taxon>
        <taxon>Pseudomonadati</taxon>
        <taxon>Pseudomonadota</taxon>
        <taxon>Gammaproteobacteria</taxon>
        <taxon>Alteromonadales</taxon>
        <taxon>Alteromonadaceae</taxon>
        <taxon>Alginatibacterium</taxon>
    </lineage>
</organism>
<dbReference type="InterPro" id="IPR002187">
    <property type="entry name" value="N-reg_PII"/>
</dbReference>
<keyword evidence="2" id="KW-1185">Reference proteome</keyword>
<dbReference type="Pfam" id="PF00543">
    <property type="entry name" value="P-II"/>
    <property type="match status" value="1"/>
</dbReference>
<dbReference type="AlphaFoldDB" id="A0A420E9Z0"/>
<accession>A0A420E9Z0</accession>
<dbReference type="Gene3D" id="3.30.70.120">
    <property type="match status" value="1"/>
</dbReference>
<proteinExistence type="predicted"/>
<dbReference type="SMART" id="SM00938">
    <property type="entry name" value="P-II"/>
    <property type="match status" value="1"/>
</dbReference>
<dbReference type="EMBL" id="RAQO01000007">
    <property type="protein sequence ID" value="RKF17497.1"/>
    <property type="molecule type" value="Genomic_DNA"/>
</dbReference>
<name>A0A420E9Z0_9ALTE</name>
<dbReference type="GO" id="GO:0006808">
    <property type="term" value="P:regulation of nitrogen utilization"/>
    <property type="evidence" value="ECO:0007669"/>
    <property type="project" value="InterPro"/>
</dbReference>
<evidence type="ECO:0000313" key="1">
    <source>
        <dbReference type="EMBL" id="RKF17497.1"/>
    </source>
</evidence>
<evidence type="ECO:0000313" key="2">
    <source>
        <dbReference type="Proteomes" id="UP000286482"/>
    </source>
</evidence>
<gene>
    <name evidence="1" type="ORF">DBZ36_13715</name>
</gene>
<comment type="caution">
    <text evidence="1">The sequence shown here is derived from an EMBL/GenBank/DDBJ whole genome shotgun (WGS) entry which is preliminary data.</text>
</comment>
<dbReference type="PROSITE" id="PS51343">
    <property type="entry name" value="PII_GLNB_DOM"/>
    <property type="match status" value="1"/>
</dbReference>
<dbReference type="SUPFAM" id="SSF54913">
    <property type="entry name" value="GlnB-like"/>
    <property type="match status" value="1"/>
</dbReference>
<dbReference type="GO" id="GO:0030234">
    <property type="term" value="F:enzyme regulator activity"/>
    <property type="evidence" value="ECO:0007669"/>
    <property type="project" value="InterPro"/>
</dbReference>
<dbReference type="RefSeq" id="WP_120355522.1">
    <property type="nucleotide sequence ID" value="NZ_RAQO01000007.1"/>
</dbReference>
<dbReference type="InterPro" id="IPR015867">
    <property type="entry name" value="N-reg_PII/ATP_PRibTrfase_C"/>
</dbReference>
<dbReference type="Proteomes" id="UP000286482">
    <property type="component" value="Unassembled WGS sequence"/>
</dbReference>
<reference evidence="1 2" key="1">
    <citation type="submission" date="2018-09" db="EMBL/GenBank/DDBJ databases">
        <authorList>
            <person name="Wang Z."/>
        </authorList>
    </citation>
    <scope>NUCLEOTIDE SEQUENCE [LARGE SCALE GENOMIC DNA]</scope>
    <source>
        <strain evidence="1 2">ALS 81</strain>
    </source>
</reference>
<dbReference type="InterPro" id="IPR011322">
    <property type="entry name" value="N-reg_PII-like_a/b"/>
</dbReference>
<protein>
    <submittedName>
        <fullName evidence="1">P-II family nitrogen regulator</fullName>
    </submittedName>
</protein>
<sequence>MEFKLIVAFIDDKKTALVLDAARAAGATGATVIDHARGEGVRKHKTFFGLSLESQCDVLLFVVESHRAQNILSAIQTTAGFDQEQGQGIAVLIDVEQAVGVAHQIQAITDQRER</sequence>
<dbReference type="OrthoDB" id="9793517at2"/>